<sequence length="74" mass="8469">MMNDWRRVEWEVSAVTQYIPDCWLRRASSFAVSRAGTDSGLEMTCQVEKKSCHRVEKTSRLSLDAVTGDENDND</sequence>
<gene>
    <name evidence="1" type="ORF">pipiens_011882</name>
</gene>
<accession>A0ABD1D4K5</accession>
<organism evidence="1 2">
    <name type="scientific">Culex pipiens pipiens</name>
    <name type="common">Northern house mosquito</name>
    <dbReference type="NCBI Taxonomy" id="38569"/>
    <lineage>
        <taxon>Eukaryota</taxon>
        <taxon>Metazoa</taxon>
        <taxon>Ecdysozoa</taxon>
        <taxon>Arthropoda</taxon>
        <taxon>Hexapoda</taxon>
        <taxon>Insecta</taxon>
        <taxon>Pterygota</taxon>
        <taxon>Neoptera</taxon>
        <taxon>Endopterygota</taxon>
        <taxon>Diptera</taxon>
        <taxon>Nematocera</taxon>
        <taxon>Culicoidea</taxon>
        <taxon>Culicidae</taxon>
        <taxon>Culicinae</taxon>
        <taxon>Culicini</taxon>
        <taxon>Culex</taxon>
        <taxon>Culex</taxon>
    </lineage>
</organism>
<keyword evidence="2" id="KW-1185">Reference proteome</keyword>
<proteinExistence type="predicted"/>
<dbReference type="Proteomes" id="UP001562425">
    <property type="component" value="Unassembled WGS sequence"/>
</dbReference>
<dbReference type="AlphaFoldDB" id="A0ABD1D4K5"/>
<evidence type="ECO:0000313" key="1">
    <source>
        <dbReference type="EMBL" id="KAL1394546.1"/>
    </source>
</evidence>
<dbReference type="EMBL" id="JBEHCU010007562">
    <property type="protein sequence ID" value="KAL1394546.1"/>
    <property type="molecule type" value="Genomic_DNA"/>
</dbReference>
<name>A0ABD1D4K5_CULPP</name>
<protein>
    <submittedName>
        <fullName evidence="1">Uncharacterized protein</fullName>
    </submittedName>
</protein>
<evidence type="ECO:0000313" key="2">
    <source>
        <dbReference type="Proteomes" id="UP001562425"/>
    </source>
</evidence>
<reference evidence="1 2" key="1">
    <citation type="submission" date="2024-05" db="EMBL/GenBank/DDBJ databases">
        <title>Culex pipiens pipiens assembly and annotation.</title>
        <authorList>
            <person name="Alout H."/>
            <person name="Durand T."/>
        </authorList>
    </citation>
    <scope>NUCLEOTIDE SEQUENCE [LARGE SCALE GENOMIC DNA]</scope>
    <source>
        <strain evidence="1">HA-2024</strain>
        <tissue evidence="1">Whole body</tissue>
    </source>
</reference>
<comment type="caution">
    <text evidence="1">The sequence shown here is derived from an EMBL/GenBank/DDBJ whole genome shotgun (WGS) entry which is preliminary data.</text>
</comment>